<sequence length="145" mass="15543">MRVHGQHIENRRLHFDGLFPYRVRPSLELGASLTYTVGQPVADQASRPHYVSGAVAGWYELSKRTGVYVYTGYQHASGSTIDPYGNVVPATTSLGDSASCLSSAGRNQFMTKLGSLQQVLTLSCRPTGLSLSIVPECLDGAATPP</sequence>
<evidence type="ECO:0000313" key="1">
    <source>
        <dbReference type="EMBL" id="SIT49355.1"/>
    </source>
</evidence>
<comment type="caution">
    <text evidence="1">The sequence shown here is derived from an EMBL/GenBank/DDBJ whole genome shotgun (WGS) entry which is preliminary data.</text>
</comment>
<keyword evidence="2" id="KW-1185">Reference proteome</keyword>
<proteinExistence type="predicted"/>
<accession>A0A1N7SPK5</accession>
<dbReference type="EMBL" id="CYGY02000068">
    <property type="protein sequence ID" value="SIT49355.1"/>
    <property type="molecule type" value="Genomic_DNA"/>
</dbReference>
<gene>
    <name evidence="1" type="ORF">BN2476_680092</name>
</gene>
<dbReference type="AlphaFoldDB" id="A0A1N7SPK5"/>
<organism evidence="1 2">
    <name type="scientific">Paraburkholderia piptadeniae</name>
    <dbReference type="NCBI Taxonomy" id="1701573"/>
    <lineage>
        <taxon>Bacteria</taxon>
        <taxon>Pseudomonadati</taxon>
        <taxon>Pseudomonadota</taxon>
        <taxon>Betaproteobacteria</taxon>
        <taxon>Burkholderiales</taxon>
        <taxon>Burkholderiaceae</taxon>
        <taxon>Paraburkholderia</taxon>
    </lineage>
</organism>
<evidence type="ECO:0000313" key="2">
    <source>
        <dbReference type="Proteomes" id="UP000195569"/>
    </source>
</evidence>
<protein>
    <submittedName>
        <fullName evidence="1">Uncharacterized protein</fullName>
    </submittedName>
</protein>
<dbReference type="SUPFAM" id="SSF56935">
    <property type="entry name" value="Porins"/>
    <property type="match status" value="1"/>
</dbReference>
<reference evidence="1" key="1">
    <citation type="submission" date="2016-12" db="EMBL/GenBank/DDBJ databases">
        <authorList>
            <person name="Moulin L."/>
        </authorList>
    </citation>
    <scope>NUCLEOTIDE SEQUENCE [LARGE SCALE GENOMIC DNA]</scope>
    <source>
        <strain evidence="1">STM 7183</strain>
    </source>
</reference>
<dbReference type="Proteomes" id="UP000195569">
    <property type="component" value="Unassembled WGS sequence"/>
</dbReference>
<name>A0A1N7SPK5_9BURK</name>